<evidence type="ECO:0000256" key="3">
    <source>
        <dbReference type="ARBA" id="ARBA00022679"/>
    </source>
</evidence>
<accession>A0A6A6EQT0</accession>
<feature type="compositionally biased region" description="Basic and acidic residues" evidence="6">
    <location>
        <begin position="264"/>
        <end position="277"/>
    </location>
</feature>
<dbReference type="SUPFAM" id="SSF56204">
    <property type="entry name" value="Hect, E3 ligase catalytic domain"/>
    <property type="match status" value="1"/>
</dbReference>
<feature type="region of interest" description="Disordered" evidence="6">
    <location>
        <begin position="1"/>
        <end position="35"/>
    </location>
</feature>
<dbReference type="InterPro" id="IPR035983">
    <property type="entry name" value="Hect_E3_ubiquitin_ligase"/>
</dbReference>
<organism evidence="8 9">
    <name type="scientific">Zopfia rhizophila CBS 207.26</name>
    <dbReference type="NCBI Taxonomy" id="1314779"/>
    <lineage>
        <taxon>Eukaryota</taxon>
        <taxon>Fungi</taxon>
        <taxon>Dikarya</taxon>
        <taxon>Ascomycota</taxon>
        <taxon>Pezizomycotina</taxon>
        <taxon>Dothideomycetes</taxon>
        <taxon>Dothideomycetes incertae sedis</taxon>
        <taxon>Zopfiaceae</taxon>
        <taxon>Zopfia</taxon>
    </lineage>
</organism>
<dbReference type="GO" id="GO:0061630">
    <property type="term" value="F:ubiquitin protein ligase activity"/>
    <property type="evidence" value="ECO:0007669"/>
    <property type="project" value="UniProtKB-EC"/>
</dbReference>
<dbReference type="InterPro" id="IPR032353">
    <property type="entry name" value="AZUL"/>
</dbReference>
<protein>
    <recommendedName>
        <fullName evidence="2">HECT-type E3 ubiquitin transferase</fullName>
        <ecNumber evidence="2">2.3.2.26</ecNumber>
    </recommendedName>
</protein>
<dbReference type="OrthoDB" id="5981550at2759"/>
<sequence length="1284" mass="145509">MTGPSRGASDPRSEPRSVSSTSSDGERRSRTRRTEGREDILNTVIDVEDPDKLMECSQIQRQLRFQYIVRRYISQILHGCRNQYCTTPTCLSCKKRITSKPCRAPTQLTARALAHFLASQDDPYADLCPHELNVSPSTLEISGATGVEIKEDKGGVGRICNVYPPVKACEQSPGELLKSQYSDSTAESSGTKLDKQGNNHNDDVNKVFASLNERHQTKKDVKSLGQNLFDTVTVIYSYSKQIPSPLSVFNSLRLLRIPGQKLLGTDRNHESDEHLVNEPDADASSSEGMTTAPNGHAEPPHMNGVHPTPTQPDLHHSQRNQRTAQKSNSTRIVSEVLSNGQRVHKIRHPLPEPVVNGHSSLKTNDPASFDGTEDSHHFQTSTMKTKPHLLDTRQAAKTDPSVFSPSATRRDAYIRRVDEGKGFMLPVTSHLNCEILDRLKEQVYHRRDEQSSDFTFVVDYEINTGFRPTKPFVNRSMFYTLSDPVTLLKSFRETDSDAYKDSPLPHLNSTRLTHAFRDWNRRNGALIFDSLWVAAKALFTPPPELDVQKSPRLKAARKFASTNGPAQPPPTFTNDDDMSGRYLSDEEAAHIVMICIHALTSLIPVGWPHTWIQIRKLRSWGVILPDAPAHDDLPNGFAHPWLNIIDELEYEPALRLADRLVRGIAARICFQEILITLSGQKTAFGTQPHGLDLMGILMKHLGKVEEIALMRRKKLKASLNYDDDPGWTVAATFMEWLRTIIIKKWDGKAEINRWTSVGAAIQILDGFYRNRESLNLRTGMFYMPFLHERLDPVQTPTEFLARFKAPNSLHLLNYPFLFLPQYLITYFRTINYASMHTQYDLAERATHLQRQLDPFLREPYWWLIKSRLKVTLSDYLVLDVRRDCPLEDALDQLWGLERRQLLKPLKVKMGAHEGEAGLDHGGISIEFSRVILTEAFDPDKGMFTIDPQSRMTWFQPASLEPLYKYEMLGVLFSLAVYNGITLPVTFPLALYRFLLGGLATQLDHIRDGWPALAKSLEQLLSWNDGDVGDVFVRSYSFSFEGFGRNVDVDMQAFGEYSLWPADYEGKLARNQCTSWPRHRRPPNIDSPGWQRPRPGPESECAIDHSTRVADETPLVTNANREDFVKDYIFWLVYRSVAPQLRAFRDGFMTCLHPGSLDLFNEISLQALVEGDQDIDIPTLRRATHYEEGYSATHRTIIDFWDIVEKYSSKEKKLLLEFVTASDRVPATGISNMMFCVVRNGGDSELLPTASTCFGKLMLPEYANKGKMKTKLDLAIQNSKGFGVV</sequence>
<dbReference type="Gene3D" id="3.90.1750.10">
    <property type="entry name" value="Hect, E3 ligase catalytic domains"/>
    <property type="match status" value="1"/>
</dbReference>
<dbReference type="EC" id="2.3.2.26" evidence="2"/>
<dbReference type="Gene3D" id="3.30.2410.10">
    <property type="entry name" value="Hect, E3 ligase catalytic domain"/>
    <property type="match status" value="1"/>
</dbReference>
<feature type="compositionally biased region" description="Basic and acidic residues" evidence="6">
    <location>
        <begin position="24"/>
        <end position="35"/>
    </location>
</feature>
<evidence type="ECO:0000256" key="5">
    <source>
        <dbReference type="PROSITE-ProRule" id="PRU00104"/>
    </source>
</evidence>
<feature type="region of interest" description="Disordered" evidence="6">
    <location>
        <begin position="1074"/>
        <end position="1097"/>
    </location>
</feature>
<keyword evidence="4 5" id="KW-0833">Ubl conjugation pathway</keyword>
<feature type="region of interest" description="Disordered" evidence="6">
    <location>
        <begin position="264"/>
        <end position="332"/>
    </location>
</feature>
<evidence type="ECO:0000256" key="6">
    <source>
        <dbReference type="SAM" id="MobiDB-lite"/>
    </source>
</evidence>
<dbReference type="Proteomes" id="UP000800200">
    <property type="component" value="Unassembled WGS sequence"/>
</dbReference>
<evidence type="ECO:0000256" key="4">
    <source>
        <dbReference type="ARBA" id="ARBA00022786"/>
    </source>
</evidence>
<feature type="compositionally biased region" description="Polar residues" evidence="6">
    <location>
        <begin position="179"/>
        <end position="191"/>
    </location>
</feature>
<dbReference type="InterPro" id="IPR042556">
    <property type="entry name" value="AZUL_sf"/>
</dbReference>
<feature type="domain" description="HECT" evidence="7">
    <location>
        <begin position="897"/>
        <end position="1284"/>
    </location>
</feature>
<evidence type="ECO:0000256" key="1">
    <source>
        <dbReference type="ARBA" id="ARBA00000885"/>
    </source>
</evidence>
<dbReference type="InterPro" id="IPR044611">
    <property type="entry name" value="E3A/B/C-like"/>
</dbReference>
<dbReference type="PANTHER" id="PTHR45700:SF8">
    <property type="entry name" value="HECT-TYPE E3 UBIQUITIN TRANSFERASE"/>
    <property type="match status" value="1"/>
</dbReference>
<dbReference type="InterPro" id="IPR000569">
    <property type="entry name" value="HECT_dom"/>
</dbReference>
<keyword evidence="3" id="KW-0808">Transferase</keyword>
<dbReference type="Pfam" id="PF00632">
    <property type="entry name" value="HECT"/>
    <property type="match status" value="1"/>
</dbReference>
<name>A0A6A6EQT0_9PEZI</name>
<feature type="region of interest" description="Disordered" evidence="6">
    <location>
        <begin position="177"/>
        <end position="203"/>
    </location>
</feature>
<dbReference type="SMART" id="SM00119">
    <property type="entry name" value="HECTc"/>
    <property type="match status" value="1"/>
</dbReference>
<dbReference type="Gene3D" id="6.10.130.10">
    <property type="entry name" value="Ubiquitin-protein ligase E3A, N-terminal zinc-binding domain (AZUL)"/>
    <property type="match status" value="1"/>
</dbReference>
<dbReference type="GO" id="GO:0000209">
    <property type="term" value="P:protein polyubiquitination"/>
    <property type="evidence" value="ECO:0007669"/>
    <property type="project" value="InterPro"/>
</dbReference>
<dbReference type="Pfam" id="PF16558">
    <property type="entry name" value="AZUL"/>
    <property type="match status" value="1"/>
</dbReference>
<comment type="catalytic activity">
    <reaction evidence="1">
        <text>S-ubiquitinyl-[E2 ubiquitin-conjugating enzyme]-L-cysteine + [acceptor protein]-L-lysine = [E2 ubiquitin-conjugating enzyme]-L-cysteine + N(6)-ubiquitinyl-[acceptor protein]-L-lysine.</text>
        <dbReference type="EC" id="2.3.2.26"/>
    </reaction>
</comment>
<proteinExistence type="predicted"/>
<evidence type="ECO:0000313" key="8">
    <source>
        <dbReference type="EMBL" id="KAF2193332.1"/>
    </source>
</evidence>
<feature type="compositionally biased region" description="Polar residues" evidence="6">
    <location>
        <begin position="320"/>
        <end position="332"/>
    </location>
</feature>
<reference evidence="8" key="1">
    <citation type="journal article" date="2020" name="Stud. Mycol.">
        <title>101 Dothideomycetes genomes: a test case for predicting lifestyles and emergence of pathogens.</title>
        <authorList>
            <person name="Haridas S."/>
            <person name="Albert R."/>
            <person name="Binder M."/>
            <person name="Bloem J."/>
            <person name="Labutti K."/>
            <person name="Salamov A."/>
            <person name="Andreopoulos B."/>
            <person name="Baker S."/>
            <person name="Barry K."/>
            <person name="Bills G."/>
            <person name="Bluhm B."/>
            <person name="Cannon C."/>
            <person name="Castanera R."/>
            <person name="Culley D."/>
            <person name="Daum C."/>
            <person name="Ezra D."/>
            <person name="Gonzalez J."/>
            <person name="Henrissat B."/>
            <person name="Kuo A."/>
            <person name="Liang C."/>
            <person name="Lipzen A."/>
            <person name="Lutzoni F."/>
            <person name="Magnuson J."/>
            <person name="Mondo S."/>
            <person name="Nolan M."/>
            <person name="Ohm R."/>
            <person name="Pangilinan J."/>
            <person name="Park H.-J."/>
            <person name="Ramirez L."/>
            <person name="Alfaro M."/>
            <person name="Sun H."/>
            <person name="Tritt A."/>
            <person name="Yoshinaga Y."/>
            <person name="Zwiers L.-H."/>
            <person name="Turgeon B."/>
            <person name="Goodwin S."/>
            <person name="Spatafora J."/>
            <person name="Crous P."/>
            <person name="Grigoriev I."/>
        </authorList>
    </citation>
    <scope>NUCLEOTIDE SEQUENCE</scope>
    <source>
        <strain evidence="8">CBS 207.26</strain>
    </source>
</reference>
<dbReference type="PROSITE" id="PS50237">
    <property type="entry name" value="HECT"/>
    <property type="match status" value="1"/>
</dbReference>
<dbReference type="FunFam" id="3.30.2410.10:FF:000003">
    <property type="entry name" value="probable E3 ubiquitin-protein ligase HERC4 isoform X1"/>
    <property type="match status" value="1"/>
</dbReference>
<keyword evidence="9" id="KW-1185">Reference proteome</keyword>
<evidence type="ECO:0000313" key="9">
    <source>
        <dbReference type="Proteomes" id="UP000800200"/>
    </source>
</evidence>
<gene>
    <name evidence="8" type="ORF">K469DRAFT_788750</name>
</gene>
<evidence type="ECO:0000256" key="2">
    <source>
        <dbReference type="ARBA" id="ARBA00012485"/>
    </source>
</evidence>
<feature type="compositionally biased region" description="Polar residues" evidence="6">
    <location>
        <begin position="283"/>
        <end position="293"/>
    </location>
</feature>
<feature type="region of interest" description="Disordered" evidence="6">
    <location>
        <begin position="556"/>
        <end position="577"/>
    </location>
</feature>
<evidence type="ECO:0000259" key="7">
    <source>
        <dbReference type="PROSITE" id="PS50237"/>
    </source>
</evidence>
<dbReference type="PANTHER" id="PTHR45700">
    <property type="entry name" value="UBIQUITIN-PROTEIN LIGASE E3C"/>
    <property type="match status" value="1"/>
</dbReference>
<feature type="compositionally biased region" description="Basic and acidic residues" evidence="6">
    <location>
        <begin position="192"/>
        <end position="203"/>
    </location>
</feature>
<dbReference type="EMBL" id="ML994613">
    <property type="protein sequence ID" value="KAF2193332.1"/>
    <property type="molecule type" value="Genomic_DNA"/>
</dbReference>
<feature type="active site" description="Glycyl thioester intermediate" evidence="5">
    <location>
        <position position="1252"/>
    </location>
</feature>